<dbReference type="PRINTS" id="PR00625">
    <property type="entry name" value="JDOMAIN"/>
</dbReference>
<feature type="topological domain" description="Cytoplasmic" evidence="7">
    <location>
        <begin position="31"/>
        <end position="262"/>
    </location>
</feature>
<dbReference type="InterPro" id="IPR036869">
    <property type="entry name" value="J_dom_sf"/>
</dbReference>
<dbReference type="KEGG" id="shm:Shewmr7_3109"/>
<proteinExistence type="inferred from homology"/>
<organism evidence="10">
    <name type="scientific">Shewanella sp. (strain MR-7)</name>
    <dbReference type="NCBI Taxonomy" id="60481"/>
    <lineage>
        <taxon>Bacteria</taxon>
        <taxon>Pseudomonadati</taxon>
        <taxon>Pseudomonadota</taxon>
        <taxon>Gammaproteobacteria</taxon>
        <taxon>Alteromonadales</taxon>
        <taxon>Shewanellaceae</taxon>
        <taxon>Shewanella</taxon>
    </lineage>
</organism>
<dbReference type="FunFam" id="1.10.3680.10:FF:000001">
    <property type="entry name" value="Co-chaperone protein DjlA"/>
    <property type="match status" value="1"/>
</dbReference>
<evidence type="ECO:0000256" key="6">
    <source>
        <dbReference type="ARBA" id="ARBA00023186"/>
    </source>
</evidence>
<evidence type="ECO:0000256" key="4">
    <source>
        <dbReference type="ARBA" id="ARBA00022989"/>
    </source>
</evidence>
<evidence type="ECO:0000256" key="5">
    <source>
        <dbReference type="ARBA" id="ARBA00023136"/>
    </source>
</evidence>
<keyword evidence="10" id="KW-0346">Stress response</keyword>
<feature type="transmembrane region" description="Helical" evidence="8">
    <location>
        <begin position="7"/>
        <end position="28"/>
    </location>
</feature>
<protein>
    <recommendedName>
        <fullName evidence="7">Co-chaperone protein DjlA</fullName>
    </recommendedName>
</protein>
<dbReference type="HAMAP" id="MF_01153">
    <property type="entry name" value="DjlA"/>
    <property type="match status" value="1"/>
</dbReference>
<dbReference type="PANTHER" id="PTHR24074">
    <property type="entry name" value="CO-CHAPERONE PROTEIN DJLA"/>
    <property type="match status" value="1"/>
</dbReference>
<accession>Q0HS12</accession>
<dbReference type="InterPro" id="IPR029024">
    <property type="entry name" value="TerB-like"/>
</dbReference>
<sequence>MRLWGKFFGFVIGFMFGRIFGALLGLWLGHLYDKRAGGGASFSQILGQAKNRQGIFFNTTFAVMGRVAKASGRVTETDIRIATILMDQMRLTGEARKEAQQAFRQGKEPDFDLRSSLQAFRAVTQGRQELVQMFIEIQIQTALSDGELDPAEHAILMTVAQELGYGRGQLDELLKRWQAEYRFHQTSNGNKTSITDAYNLLGINAEATDQEVKRAYRKLMNEHHPDKLIAKGLPPEMMEIANRKAQDIQAAYDRVKSERGMR</sequence>
<keyword evidence="6 7" id="KW-0143">Chaperone</keyword>
<name>Q0HS12_SHESR</name>
<comment type="subcellular location">
    <subcellularLocation>
        <location evidence="7">Cell inner membrane</location>
        <topology evidence="7">Single-pass type III membrane protein</topology>
    </subcellularLocation>
</comment>
<comment type="function">
    <text evidence="7">Regulatory DnaK co-chaperone. Direct interaction between DnaK and DjlA is needed for the induction of the wcaABCDE operon, involved in the synthesis of a colanic acid polysaccharide capsule, possibly through activation of the RcsB/RcsC phosphotransfer signaling pathway. The colanic acid capsule may help the bacterium survive conditions outside the host.</text>
</comment>
<dbReference type="InterPro" id="IPR001623">
    <property type="entry name" value="DnaJ_domain"/>
</dbReference>
<dbReference type="InterPro" id="IPR007791">
    <property type="entry name" value="DjlA_N"/>
</dbReference>
<keyword evidence="2 7" id="KW-0997">Cell inner membrane</keyword>
<keyword evidence="3 7" id="KW-0812">Transmembrane</keyword>
<dbReference type="InterPro" id="IPR023749">
    <property type="entry name" value="DjlA"/>
</dbReference>
<keyword evidence="5 7" id="KW-0472">Membrane</keyword>
<dbReference type="GO" id="GO:0005886">
    <property type="term" value="C:plasma membrane"/>
    <property type="evidence" value="ECO:0007669"/>
    <property type="project" value="UniProtKB-SubCell"/>
</dbReference>
<dbReference type="FunFam" id="1.10.287.110:FF:000011">
    <property type="entry name" value="Co-chaperone protein DjlA"/>
    <property type="match status" value="1"/>
</dbReference>
<feature type="domain" description="J" evidence="9">
    <location>
        <begin position="196"/>
        <end position="262"/>
    </location>
</feature>
<comment type="subunit">
    <text evidence="7">Homodimer.</text>
</comment>
<reference evidence="10" key="1">
    <citation type="submission" date="2006-08" db="EMBL/GenBank/DDBJ databases">
        <title>Complete sequence of Chromosome1 of Shewanella sp. MR-7.</title>
        <authorList>
            <consortium name="US DOE Joint Genome Institute"/>
            <person name="Copeland A."/>
            <person name="Lucas S."/>
            <person name="Lapidus A."/>
            <person name="Barry K."/>
            <person name="Detter J.C."/>
            <person name="Glavina del Rio T."/>
            <person name="Hammon N."/>
            <person name="Israni S."/>
            <person name="Dalin E."/>
            <person name="Tice H."/>
            <person name="Pitluck S."/>
            <person name="Kiss H."/>
            <person name="Brettin T."/>
            <person name="Bruce D."/>
            <person name="Han C."/>
            <person name="Tapia R."/>
            <person name="Gilna P."/>
            <person name="Schmutz J."/>
            <person name="Larimer F."/>
            <person name="Land M."/>
            <person name="Hauser L."/>
            <person name="Kyrpides N."/>
            <person name="Mikhailova N."/>
            <person name="Nealson K."/>
            <person name="Konstantinidis K."/>
            <person name="Klappenbach J."/>
            <person name="Tiedje J."/>
            <person name="Richardson P."/>
        </authorList>
    </citation>
    <scope>NUCLEOTIDE SEQUENCE</scope>
    <source>
        <strain evidence="10">MR-7</strain>
    </source>
</reference>
<comment type="domain">
    <text evidence="7">The transmembrane domain is a dimerization domain.</text>
</comment>
<feature type="topological domain" description="Periplasmic" evidence="7">
    <location>
        <begin position="1"/>
        <end position="6"/>
    </location>
</feature>
<dbReference type="Pfam" id="PF05099">
    <property type="entry name" value="TerB"/>
    <property type="match status" value="1"/>
</dbReference>
<evidence type="ECO:0000256" key="8">
    <source>
        <dbReference type="SAM" id="Phobius"/>
    </source>
</evidence>
<keyword evidence="1 7" id="KW-1003">Cell membrane</keyword>
<dbReference type="NCBIfam" id="NF006948">
    <property type="entry name" value="PRK09430.1"/>
    <property type="match status" value="1"/>
</dbReference>
<dbReference type="Gene3D" id="1.10.3680.10">
    <property type="entry name" value="TerB-like"/>
    <property type="match status" value="1"/>
</dbReference>
<evidence type="ECO:0000256" key="2">
    <source>
        <dbReference type="ARBA" id="ARBA00022519"/>
    </source>
</evidence>
<dbReference type="HOGENOM" id="CLU_066221_1_0_6"/>
<keyword evidence="4 7" id="KW-1133">Transmembrane helix</keyword>
<dbReference type="SUPFAM" id="SSF46565">
    <property type="entry name" value="Chaperone J-domain"/>
    <property type="match status" value="1"/>
</dbReference>
<dbReference type="EMBL" id="CP000444">
    <property type="protein sequence ID" value="ABI44093.1"/>
    <property type="molecule type" value="Genomic_DNA"/>
</dbReference>
<dbReference type="CDD" id="cd06257">
    <property type="entry name" value="DnaJ"/>
    <property type="match status" value="1"/>
</dbReference>
<evidence type="ECO:0000256" key="1">
    <source>
        <dbReference type="ARBA" id="ARBA00022475"/>
    </source>
</evidence>
<evidence type="ECO:0000256" key="3">
    <source>
        <dbReference type="ARBA" id="ARBA00022692"/>
    </source>
</evidence>
<gene>
    <name evidence="7" type="primary">djlA</name>
    <name evidence="10" type="ordered locus">Shewmr7_3109</name>
</gene>
<evidence type="ECO:0000313" key="10">
    <source>
        <dbReference type="EMBL" id="ABI44093.1"/>
    </source>
</evidence>
<evidence type="ECO:0000256" key="7">
    <source>
        <dbReference type="HAMAP-Rule" id="MF_01153"/>
    </source>
</evidence>
<dbReference type="PROSITE" id="PS50076">
    <property type="entry name" value="DNAJ_2"/>
    <property type="match status" value="1"/>
</dbReference>
<dbReference type="InterPro" id="IPR050817">
    <property type="entry name" value="DjlA_DnaK_co-chaperone"/>
</dbReference>
<dbReference type="Gene3D" id="1.10.287.110">
    <property type="entry name" value="DnaJ domain"/>
    <property type="match status" value="1"/>
</dbReference>
<dbReference type="AlphaFoldDB" id="Q0HS12"/>
<dbReference type="CDD" id="cd07316">
    <property type="entry name" value="terB_like_DjlA"/>
    <property type="match status" value="1"/>
</dbReference>
<evidence type="ECO:0000259" key="9">
    <source>
        <dbReference type="PROSITE" id="PS50076"/>
    </source>
</evidence>
<dbReference type="SMART" id="SM00271">
    <property type="entry name" value="DnaJ"/>
    <property type="match status" value="1"/>
</dbReference>
<dbReference type="SUPFAM" id="SSF158682">
    <property type="entry name" value="TerB-like"/>
    <property type="match status" value="1"/>
</dbReference>
<dbReference type="GO" id="GO:0051087">
    <property type="term" value="F:protein-folding chaperone binding"/>
    <property type="evidence" value="ECO:0007669"/>
    <property type="project" value="InterPro"/>
</dbReference>
<dbReference type="Pfam" id="PF00226">
    <property type="entry name" value="DnaJ"/>
    <property type="match status" value="1"/>
</dbReference>